<protein>
    <submittedName>
        <fullName evidence="3">DNA-binding transcriptional regulator, XRE family</fullName>
    </submittedName>
    <submittedName>
        <fullName evidence="2">Helix-turn-helix domain-containing protein</fullName>
    </submittedName>
</protein>
<name>A0AAQ1RW63_9FIRM</name>
<dbReference type="EMBL" id="WWVX01000001">
    <property type="protein sequence ID" value="MZL68159.1"/>
    <property type="molecule type" value="Genomic_DNA"/>
</dbReference>
<gene>
    <name evidence="2" type="ORF">GT747_00020</name>
    <name evidence="3" type="ORF">SAMN05444424_1810</name>
</gene>
<dbReference type="SUPFAM" id="SSF47413">
    <property type="entry name" value="lambda repressor-like DNA-binding domains"/>
    <property type="match status" value="1"/>
</dbReference>
<evidence type="ECO:0000313" key="4">
    <source>
        <dbReference type="Proteomes" id="UP000184089"/>
    </source>
</evidence>
<dbReference type="Proteomes" id="UP000184089">
    <property type="component" value="Unassembled WGS sequence"/>
</dbReference>
<dbReference type="Gene3D" id="1.10.260.40">
    <property type="entry name" value="lambda repressor-like DNA-binding domains"/>
    <property type="match status" value="1"/>
</dbReference>
<reference evidence="3" key="2">
    <citation type="submission" date="2016-11" db="EMBL/GenBank/DDBJ databases">
        <authorList>
            <person name="Varghese N."/>
            <person name="Submissions S."/>
        </authorList>
    </citation>
    <scope>NUCLEOTIDE SEQUENCE</scope>
    <source>
        <strain evidence="3">DSM 4029</strain>
    </source>
</reference>
<reference evidence="4" key="1">
    <citation type="submission" date="2016-11" db="EMBL/GenBank/DDBJ databases">
        <authorList>
            <person name="Jaros S."/>
            <person name="Januszkiewicz K."/>
            <person name="Wedrychowicz H."/>
        </authorList>
    </citation>
    <scope>NUCLEOTIDE SEQUENCE [LARGE SCALE GENOMIC DNA]</scope>
    <source>
        <strain evidence="4">DSM 4029</strain>
    </source>
</reference>
<dbReference type="Proteomes" id="UP000474718">
    <property type="component" value="Unassembled WGS sequence"/>
</dbReference>
<dbReference type="CDD" id="cd00093">
    <property type="entry name" value="HTH_XRE"/>
    <property type="match status" value="1"/>
</dbReference>
<organism evidence="3 4">
    <name type="scientific">Bittarella massiliensis</name>
    <name type="common">ex Durand et al. 2017</name>
    <dbReference type="NCBI Taxonomy" id="1720313"/>
    <lineage>
        <taxon>Bacteria</taxon>
        <taxon>Bacillati</taxon>
        <taxon>Bacillota</taxon>
        <taxon>Clostridia</taxon>
        <taxon>Eubacteriales</taxon>
        <taxon>Oscillospiraceae</taxon>
        <taxon>Bittarella (ex Durand et al. 2017)</taxon>
    </lineage>
</organism>
<dbReference type="AlphaFoldDB" id="A0AAQ1RW63"/>
<evidence type="ECO:0000313" key="3">
    <source>
        <dbReference type="EMBL" id="SHG19135.1"/>
    </source>
</evidence>
<feature type="domain" description="HTH cro/C1-type" evidence="1">
    <location>
        <begin position="8"/>
        <end position="61"/>
    </location>
</feature>
<dbReference type="RefSeq" id="WP_015517850.1">
    <property type="nucleotide sequence ID" value="NZ_FQVY01000002.1"/>
</dbReference>
<evidence type="ECO:0000313" key="2">
    <source>
        <dbReference type="EMBL" id="MZL68159.1"/>
    </source>
</evidence>
<dbReference type="GO" id="GO:0003677">
    <property type="term" value="F:DNA binding"/>
    <property type="evidence" value="ECO:0007669"/>
    <property type="project" value="UniProtKB-KW"/>
</dbReference>
<keyword evidence="3" id="KW-0238">DNA-binding</keyword>
<reference evidence="2 5" key="3">
    <citation type="journal article" date="2019" name="Nat. Med.">
        <title>A library of human gut bacterial isolates paired with longitudinal multiomics data enables mechanistic microbiome research.</title>
        <authorList>
            <person name="Poyet M."/>
            <person name="Groussin M."/>
            <person name="Gibbons S.M."/>
            <person name="Avila-Pacheco J."/>
            <person name="Jiang X."/>
            <person name="Kearney S.M."/>
            <person name="Perrotta A.R."/>
            <person name="Berdy B."/>
            <person name="Zhao S."/>
            <person name="Lieberman T.D."/>
            <person name="Swanson P.K."/>
            <person name="Smith M."/>
            <person name="Roesemann S."/>
            <person name="Alexander J.E."/>
            <person name="Rich S.A."/>
            <person name="Livny J."/>
            <person name="Vlamakis H."/>
            <person name="Clish C."/>
            <person name="Bullock K."/>
            <person name="Deik A."/>
            <person name="Scott J."/>
            <person name="Pierce K.A."/>
            <person name="Xavier R.J."/>
            <person name="Alm E.J."/>
        </authorList>
    </citation>
    <scope>NUCLEOTIDE SEQUENCE [LARGE SCALE GENOMIC DNA]</scope>
    <source>
        <strain evidence="2 5">BIOML-A2</strain>
    </source>
</reference>
<dbReference type="InterPro" id="IPR001387">
    <property type="entry name" value="Cro/C1-type_HTH"/>
</dbReference>
<evidence type="ECO:0000313" key="5">
    <source>
        <dbReference type="Proteomes" id="UP000474718"/>
    </source>
</evidence>
<dbReference type="EMBL" id="FQVY01000002">
    <property type="protein sequence ID" value="SHG19135.1"/>
    <property type="molecule type" value="Genomic_DNA"/>
</dbReference>
<keyword evidence="5" id="KW-1185">Reference proteome</keyword>
<accession>A0AAQ1RW63</accession>
<dbReference type="PROSITE" id="PS50943">
    <property type="entry name" value="HTH_CROC1"/>
    <property type="match status" value="1"/>
</dbReference>
<evidence type="ECO:0000259" key="1">
    <source>
        <dbReference type="PROSITE" id="PS50943"/>
    </source>
</evidence>
<sequence length="75" mass="8480">MAISYKKLWKLLIDKDMKKKDLEQAAGISHYTIGKLNRGDNVTTEVLAKICIALGCTMDDIMEIIPDHTDKITEE</sequence>
<proteinExistence type="predicted"/>
<dbReference type="InterPro" id="IPR010982">
    <property type="entry name" value="Lambda_DNA-bd_dom_sf"/>
</dbReference>
<comment type="caution">
    <text evidence="3">The sequence shown here is derived from an EMBL/GenBank/DDBJ whole genome shotgun (WGS) entry which is preliminary data.</text>
</comment>
<dbReference type="Pfam" id="PF13443">
    <property type="entry name" value="HTH_26"/>
    <property type="match status" value="1"/>
</dbReference>
<dbReference type="SMART" id="SM00530">
    <property type="entry name" value="HTH_XRE"/>
    <property type="match status" value="1"/>
</dbReference>